<feature type="domain" description="Transposase IS4-like" evidence="1">
    <location>
        <begin position="106"/>
        <end position="204"/>
    </location>
</feature>
<protein>
    <submittedName>
        <fullName evidence="3">Transposase DDE domain</fullName>
    </submittedName>
</protein>
<dbReference type="Pfam" id="PF13340">
    <property type="entry name" value="DUF4096"/>
    <property type="match status" value="1"/>
</dbReference>
<dbReference type="STRING" id="1122997.GCA_000425285_01845"/>
<evidence type="ECO:0000313" key="3">
    <source>
        <dbReference type="EMBL" id="VEI02932.1"/>
    </source>
</evidence>
<dbReference type="PANTHER" id="PTHR30007">
    <property type="entry name" value="PHP DOMAIN PROTEIN"/>
    <property type="match status" value="1"/>
</dbReference>
<dbReference type="GO" id="GO:0003677">
    <property type="term" value="F:DNA binding"/>
    <property type="evidence" value="ECO:0007669"/>
    <property type="project" value="InterPro"/>
</dbReference>
<dbReference type="InterPro" id="IPR002559">
    <property type="entry name" value="Transposase_11"/>
</dbReference>
<dbReference type="PANTHER" id="PTHR30007:SF0">
    <property type="entry name" value="TRANSPOSASE"/>
    <property type="match status" value="1"/>
</dbReference>
<dbReference type="GO" id="GO:0006313">
    <property type="term" value="P:DNA transposition"/>
    <property type="evidence" value="ECO:0007669"/>
    <property type="project" value="InterPro"/>
</dbReference>
<feature type="domain" description="Insertion element IS402-like" evidence="2">
    <location>
        <begin position="13"/>
        <end position="84"/>
    </location>
</feature>
<gene>
    <name evidence="3" type="ORF">NCTC13652_01128</name>
</gene>
<keyword evidence="4" id="KW-1185">Reference proteome</keyword>
<dbReference type="EMBL" id="LR134473">
    <property type="protein sequence ID" value="VEI02932.1"/>
    <property type="molecule type" value="Genomic_DNA"/>
</dbReference>
<dbReference type="Pfam" id="PF01609">
    <property type="entry name" value="DDE_Tnp_1"/>
    <property type="match status" value="1"/>
</dbReference>
<reference evidence="3 4" key="1">
    <citation type="submission" date="2018-12" db="EMBL/GenBank/DDBJ databases">
        <authorList>
            <consortium name="Pathogen Informatics"/>
        </authorList>
    </citation>
    <scope>NUCLEOTIDE SEQUENCE [LARGE SCALE GENOMIC DNA]</scope>
    <source>
        <strain evidence="3 4">NCTC13652</strain>
    </source>
</reference>
<name>A0A448NY88_9ACTN</name>
<sequence>MPALPSSIIEPIWDQLHSLIPPVVDTHPLGCHRPRVDARIVFDKLIQVLKWGIPYEGIADETCSATTIRRRRDEWIQAGIFQDLEDLCLKAADKMLGLQLEDLTVDGCIVKAPCGGEAAGRSPVDRGKQGTKRSLMIEGQGLPIGFVIAGANRPDSPLLEETLQQLARFGFDLPQRITVHLDAGYDSKKTRDLLNTLGCDYVISKKGEPLQAGKRWMVERTNSWHTRGFRKLQICTEKRIRVIDAFMRLANSVIIVRQLIHRAWTTHRWNTRPTRKP</sequence>
<accession>A0A448NY88</accession>
<evidence type="ECO:0000259" key="1">
    <source>
        <dbReference type="Pfam" id="PF01609"/>
    </source>
</evidence>
<dbReference type="RefSeq" id="WP_028703343.1">
    <property type="nucleotide sequence ID" value="NZ_LR134473.1"/>
</dbReference>
<dbReference type="InterPro" id="IPR025161">
    <property type="entry name" value="IS402-like_dom"/>
</dbReference>
<dbReference type="GO" id="GO:0004803">
    <property type="term" value="F:transposase activity"/>
    <property type="evidence" value="ECO:0007669"/>
    <property type="project" value="InterPro"/>
</dbReference>
<proteinExistence type="predicted"/>
<dbReference type="AlphaFoldDB" id="A0A448NY88"/>
<organism evidence="3 4">
    <name type="scientific">Acidipropionibacterium jensenii</name>
    <dbReference type="NCBI Taxonomy" id="1749"/>
    <lineage>
        <taxon>Bacteria</taxon>
        <taxon>Bacillati</taxon>
        <taxon>Actinomycetota</taxon>
        <taxon>Actinomycetes</taxon>
        <taxon>Propionibacteriales</taxon>
        <taxon>Propionibacteriaceae</taxon>
        <taxon>Acidipropionibacterium</taxon>
    </lineage>
</organism>
<dbReference type="OrthoDB" id="4559615at2"/>
<dbReference type="NCBIfam" id="NF033580">
    <property type="entry name" value="transpos_IS5_3"/>
    <property type="match status" value="1"/>
</dbReference>
<evidence type="ECO:0000313" key="4">
    <source>
        <dbReference type="Proteomes" id="UP000277858"/>
    </source>
</evidence>
<evidence type="ECO:0000259" key="2">
    <source>
        <dbReference type="Pfam" id="PF13340"/>
    </source>
</evidence>
<dbReference type="Proteomes" id="UP000277858">
    <property type="component" value="Chromosome"/>
</dbReference>